<dbReference type="OrthoDB" id="10060191at2759"/>
<dbReference type="AlphaFoldDB" id="A0A4Y2EWQ9"/>
<dbReference type="PROSITE" id="PS51253">
    <property type="entry name" value="HTH_CENPB"/>
    <property type="match status" value="1"/>
</dbReference>
<dbReference type="Proteomes" id="UP000499080">
    <property type="component" value="Unassembled WGS sequence"/>
</dbReference>
<dbReference type="PANTHER" id="PTHR19303:SF73">
    <property type="entry name" value="PROTEIN PDC2"/>
    <property type="match status" value="1"/>
</dbReference>
<organism evidence="3 4">
    <name type="scientific">Araneus ventricosus</name>
    <name type="common">Orbweaver spider</name>
    <name type="synonym">Epeira ventricosa</name>
    <dbReference type="NCBI Taxonomy" id="182803"/>
    <lineage>
        <taxon>Eukaryota</taxon>
        <taxon>Metazoa</taxon>
        <taxon>Ecdysozoa</taxon>
        <taxon>Arthropoda</taxon>
        <taxon>Chelicerata</taxon>
        <taxon>Arachnida</taxon>
        <taxon>Araneae</taxon>
        <taxon>Araneomorphae</taxon>
        <taxon>Entelegynae</taxon>
        <taxon>Araneoidea</taxon>
        <taxon>Araneidae</taxon>
        <taxon>Araneus</taxon>
    </lineage>
</organism>
<evidence type="ECO:0000313" key="3">
    <source>
        <dbReference type="EMBL" id="GBM32446.1"/>
    </source>
</evidence>
<sequence>MEQKAMKIADALRTKDFCARNGWLDKSRVRNNVVFRALCGEAADVDENLCENQTTRLPLLLAGYADKDIFNMDETGLFFRAFPNKSLMVKSPDSEGGKQAKERITINVLC</sequence>
<gene>
    <name evidence="3" type="ORF">AVEN_136025_1</name>
</gene>
<keyword evidence="1" id="KW-0238">DNA-binding</keyword>
<evidence type="ECO:0000256" key="1">
    <source>
        <dbReference type="ARBA" id="ARBA00023125"/>
    </source>
</evidence>
<dbReference type="EMBL" id="BGPR01000708">
    <property type="protein sequence ID" value="GBM32446.1"/>
    <property type="molecule type" value="Genomic_DNA"/>
</dbReference>
<comment type="caution">
    <text evidence="3">The sequence shown here is derived from an EMBL/GenBank/DDBJ whole genome shotgun (WGS) entry which is preliminary data.</text>
</comment>
<accession>A0A4Y2EWQ9</accession>
<evidence type="ECO:0000313" key="4">
    <source>
        <dbReference type="Proteomes" id="UP000499080"/>
    </source>
</evidence>
<dbReference type="PANTHER" id="PTHR19303">
    <property type="entry name" value="TRANSPOSON"/>
    <property type="match status" value="1"/>
</dbReference>
<dbReference type="InterPro" id="IPR050863">
    <property type="entry name" value="CenT-Element_Derived"/>
</dbReference>
<proteinExistence type="predicted"/>
<feature type="domain" description="HTH CENPB-type" evidence="2">
    <location>
        <begin position="1"/>
        <end position="37"/>
    </location>
</feature>
<reference evidence="3 4" key="1">
    <citation type="journal article" date="2019" name="Sci. Rep.">
        <title>Orb-weaving spider Araneus ventricosus genome elucidates the spidroin gene catalogue.</title>
        <authorList>
            <person name="Kono N."/>
            <person name="Nakamura H."/>
            <person name="Ohtoshi R."/>
            <person name="Moran D.A.P."/>
            <person name="Shinohara A."/>
            <person name="Yoshida Y."/>
            <person name="Fujiwara M."/>
            <person name="Mori M."/>
            <person name="Tomita M."/>
            <person name="Arakawa K."/>
        </authorList>
    </citation>
    <scope>NUCLEOTIDE SEQUENCE [LARGE SCALE GENOMIC DNA]</scope>
</reference>
<dbReference type="InterPro" id="IPR006600">
    <property type="entry name" value="HTH_CenpB_DNA-bd_dom"/>
</dbReference>
<protein>
    <recommendedName>
        <fullName evidence="2">HTH CENPB-type domain-containing protein</fullName>
    </recommendedName>
</protein>
<evidence type="ECO:0000259" key="2">
    <source>
        <dbReference type="PROSITE" id="PS51253"/>
    </source>
</evidence>
<name>A0A4Y2EWQ9_ARAVE</name>
<dbReference type="GO" id="GO:0003677">
    <property type="term" value="F:DNA binding"/>
    <property type="evidence" value="ECO:0007669"/>
    <property type="project" value="UniProtKB-KW"/>
</dbReference>
<keyword evidence="4" id="KW-1185">Reference proteome</keyword>
<dbReference type="GO" id="GO:0005634">
    <property type="term" value="C:nucleus"/>
    <property type="evidence" value="ECO:0007669"/>
    <property type="project" value="TreeGrafter"/>
</dbReference>